<dbReference type="EMBL" id="JAUJQS010000011">
    <property type="protein sequence ID" value="MDN7566343.1"/>
    <property type="molecule type" value="Genomic_DNA"/>
</dbReference>
<accession>A0AAP4R2K5</accession>
<gene>
    <name evidence="1" type="ORF">QZM56_17685</name>
</gene>
<organism evidence="1 2">
    <name type="scientific">Burkholderia contaminans</name>
    <dbReference type="NCBI Taxonomy" id="488447"/>
    <lineage>
        <taxon>Bacteria</taxon>
        <taxon>Pseudomonadati</taxon>
        <taxon>Pseudomonadota</taxon>
        <taxon>Betaproteobacteria</taxon>
        <taxon>Burkholderiales</taxon>
        <taxon>Burkholderiaceae</taxon>
        <taxon>Burkholderia</taxon>
        <taxon>Burkholderia cepacia complex</taxon>
    </lineage>
</organism>
<protein>
    <submittedName>
        <fullName evidence="1">Uncharacterized protein</fullName>
    </submittedName>
</protein>
<evidence type="ECO:0000313" key="1">
    <source>
        <dbReference type="EMBL" id="MDN7566343.1"/>
    </source>
</evidence>
<dbReference type="Proteomes" id="UP001172109">
    <property type="component" value="Unassembled WGS sequence"/>
</dbReference>
<evidence type="ECO:0000313" key="2">
    <source>
        <dbReference type="Proteomes" id="UP001172109"/>
    </source>
</evidence>
<name>A0AAP4R2K5_9BURK</name>
<sequence length="145" mass="16311">MKLLKALIVGFLVLGAMYVFFAKVLVNSPTDTAEKYRKMKSDMDWIVGRGGRAVFSKDNERGSAALIIRSIDARSVDERLLNAYRDAFISRGWNVVGSNEKEISFCKDGGRAALSLVPEWFPEKQIDIYGLSMEYNSGTVMNCRR</sequence>
<dbReference type="RefSeq" id="WP_137951044.1">
    <property type="nucleotide sequence ID" value="NZ_CADEUY010000004.1"/>
</dbReference>
<dbReference type="AlphaFoldDB" id="A0AAP4R2K5"/>
<reference evidence="1" key="1">
    <citation type="submission" date="2023-07" db="EMBL/GenBank/DDBJ databases">
        <title>A collection of bacterial strains from the Burkholderia cepacia Research Laboratory and Repository.</title>
        <authorList>
            <person name="Lipuma J."/>
            <person name="Spilker T."/>
            <person name="Caverly L."/>
        </authorList>
    </citation>
    <scope>NUCLEOTIDE SEQUENCE</scope>
    <source>
        <strain evidence="1">AU44979</strain>
    </source>
</reference>
<comment type="caution">
    <text evidence="1">The sequence shown here is derived from an EMBL/GenBank/DDBJ whole genome shotgun (WGS) entry which is preliminary data.</text>
</comment>
<proteinExistence type="predicted"/>